<keyword evidence="2" id="KW-1185">Reference proteome</keyword>
<accession>A0A4E0QQH7</accession>
<organism evidence="1 2">
    <name type="scientific">Candidatus Thiomargarita nelsonii</name>
    <dbReference type="NCBI Taxonomy" id="1003181"/>
    <lineage>
        <taxon>Bacteria</taxon>
        <taxon>Pseudomonadati</taxon>
        <taxon>Pseudomonadota</taxon>
        <taxon>Gammaproteobacteria</taxon>
        <taxon>Thiotrichales</taxon>
        <taxon>Thiotrichaceae</taxon>
        <taxon>Thiomargarita</taxon>
    </lineage>
</organism>
<dbReference type="AlphaFoldDB" id="A0A4E0QQH7"/>
<evidence type="ECO:0000313" key="2">
    <source>
        <dbReference type="Proteomes" id="UP000030428"/>
    </source>
</evidence>
<sequence length="130" mass="15349">MGKLLFSIIILIIIIVMLFPSDFCGEKKWQCERYKHTINIIKKISTTIRQFQSDRKFFPKYTDIFPLEKTQIKYPNQIKIDAWGNLFIYVVKEKGEKFLLYSVGKNGIDEFGKGDDILLESEHNKNIYCD</sequence>
<dbReference type="Gene3D" id="3.30.700.10">
    <property type="entry name" value="Glycoprotein, Type 4 Pilin"/>
    <property type="match status" value="1"/>
</dbReference>
<dbReference type="Proteomes" id="UP000030428">
    <property type="component" value="Unassembled WGS sequence"/>
</dbReference>
<dbReference type="InterPro" id="IPR045584">
    <property type="entry name" value="Pilin-like"/>
</dbReference>
<reference evidence="1 2" key="1">
    <citation type="journal article" date="2016" name="Front. Microbiol.">
        <title>Single-Cell (Meta-)Genomics of a Dimorphic Candidatus Thiomargarita nelsonii Reveals Genomic Plasticity.</title>
        <authorList>
            <person name="Flood B.E."/>
            <person name="Fliss P."/>
            <person name="Jones D.S."/>
            <person name="Dick G.J."/>
            <person name="Jain S."/>
            <person name="Kaster A.K."/>
            <person name="Winkel M."/>
            <person name="Mussmann M."/>
            <person name="Bailey J."/>
        </authorList>
    </citation>
    <scope>NUCLEOTIDE SEQUENCE [LARGE SCALE GENOMIC DNA]</scope>
    <source>
        <strain evidence="1">Hydrate Ridge</strain>
    </source>
</reference>
<dbReference type="SUPFAM" id="SSF54523">
    <property type="entry name" value="Pili subunits"/>
    <property type="match status" value="1"/>
</dbReference>
<comment type="caution">
    <text evidence="1">The sequence shown here is derived from an EMBL/GenBank/DDBJ whole genome shotgun (WGS) entry which is preliminary data.</text>
</comment>
<protein>
    <recommendedName>
        <fullName evidence="3">Type II secretion system protein GspG C-terminal domain-containing protein</fullName>
    </recommendedName>
</protein>
<evidence type="ECO:0000313" key="1">
    <source>
        <dbReference type="EMBL" id="TGN99905.1"/>
    </source>
</evidence>
<proteinExistence type="predicted"/>
<name>A0A4E0QQH7_9GAMM</name>
<gene>
    <name evidence="1" type="ORF">PN36_32030</name>
</gene>
<dbReference type="EMBL" id="JSZA02000269">
    <property type="protein sequence ID" value="TGN99905.1"/>
    <property type="molecule type" value="Genomic_DNA"/>
</dbReference>
<evidence type="ECO:0008006" key="3">
    <source>
        <dbReference type="Google" id="ProtNLM"/>
    </source>
</evidence>